<evidence type="ECO:0000313" key="3">
    <source>
        <dbReference type="Proteomes" id="UP001295423"/>
    </source>
</evidence>
<organism evidence="2 3">
    <name type="scientific">Cylindrotheca closterium</name>
    <dbReference type="NCBI Taxonomy" id="2856"/>
    <lineage>
        <taxon>Eukaryota</taxon>
        <taxon>Sar</taxon>
        <taxon>Stramenopiles</taxon>
        <taxon>Ochrophyta</taxon>
        <taxon>Bacillariophyta</taxon>
        <taxon>Bacillariophyceae</taxon>
        <taxon>Bacillariophycidae</taxon>
        <taxon>Bacillariales</taxon>
        <taxon>Bacillariaceae</taxon>
        <taxon>Cylindrotheca</taxon>
    </lineage>
</organism>
<protein>
    <submittedName>
        <fullName evidence="2">Uncharacterized protein</fullName>
    </submittedName>
</protein>
<dbReference type="EMBL" id="CAKOGP040001731">
    <property type="protein sequence ID" value="CAJ1947550.1"/>
    <property type="molecule type" value="Genomic_DNA"/>
</dbReference>
<proteinExistence type="predicted"/>
<comment type="caution">
    <text evidence="2">The sequence shown here is derived from an EMBL/GenBank/DDBJ whole genome shotgun (WGS) entry which is preliminary data.</text>
</comment>
<sequence length="358" mass="41406">MSYHVLSNDSTSVELMPFTALEEQQENNVAANNLEDYAYRQSSSIFFAGQWESYGSNLEETRLQFWSKWNDIQFAITRRWQLLSQRRQKRLHVAFVLLGVLVIVLSIEHGVKTLHEKHVKPPVSKDMMDDDDSEWVNDSNNNGNNAMSIILQDEQVYDIPVNRVLCEQEILPLFEILDESLDHLCFQRTEMKCSNGGGEDQTLFERDNVLYYPDGSLFDRSLLSWFDSCQPKATETWSPLSPTYSDFDKVCQEVVAMQNDGQDSITSTTPTSTTNNRFCSTTSSHDVDWSKVQETVPKCLMTIPHNCNNLNWKIFQEVIGGHLNCWEFQTAYLYLQHDYETMDDGDWHHHPRICKGGQ</sequence>
<feature type="transmembrane region" description="Helical" evidence="1">
    <location>
        <begin position="91"/>
        <end position="111"/>
    </location>
</feature>
<gene>
    <name evidence="2" type="ORF">CYCCA115_LOCUS11198</name>
</gene>
<keyword evidence="3" id="KW-1185">Reference proteome</keyword>
<dbReference type="AlphaFoldDB" id="A0AAD2FNT3"/>
<keyword evidence="1" id="KW-0812">Transmembrane</keyword>
<evidence type="ECO:0000313" key="2">
    <source>
        <dbReference type="EMBL" id="CAJ1947550.1"/>
    </source>
</evidence>
<name>A0AAD2FNT3_9STRA</name>
<reference evidence="2" key="1">
    <citation type="submission" date="2023-08" db="EMBL/GenBank/DDBJ databases">
        <authorList>
            <person name="Audoor S."/>
            <person name="Bilcke G."/>
        </authorList>
    </citation>
    <scope>NUCLEOTIDE SEQUENCE</scope>
</reference>
<keyword evidence="1" id="KW-1133">Transmembrane helix</keyword>
<accession>A0AAD2FNT3</accession>
<keyword evidence="1" id="KW-0472">Membrane</keyword>
<dbReference type="Proteomes" id="UP001295423">
    <property type="component" value="Unassembled WGS sequence"/>
</dbReference>
<evidence type="ECO:0000256" key="1">
    <source>
        <dbReference type="SAM" id="Phobius"/>
    </source>
</evidence>